<dbReference type="HOGENOM" id="CLU_1574830_0_0_1"/>
<keyword evidence="2" id="KW-1133">Transmembrane helix</keyword>
<dbReference type="RefSeq" id="XP_005762573.1">
    <property type="nucleotide sequence ID" value="XM_005762516.1"/>
</dbReference>
<dbReference type="Proteomes" id="UP000013827">
    <property type="component" value="Unassembled WGS sequence"/>
</dbReference>
<keyword evidence="2" id="KW-0472">Membrane</keyword>
<keyword evidence="2" id="KW-0812">Transmembrane</keyword>
<feature type="compositionally biased region" description="Basic residues" evidence="1">
    <location>
        <begin position="153"/>
        <end position="164"/>
    </location>
</feature>
<dbReference type="GeneID" id="17256296"/>
<dbReference type="EnsemblProtists" id="EOD10144">
    <property type="protein sequence ID" value="EOD10144"/>
    <property type="gene ID" value="EMIHUDRAFT_460852"/>
</dbReference>
<reference evidence="4" key="1">
    <citation type="journal article" date="2013" name="Nature">
        <title>Pan genome of the phytoplankton Emiliania underpins its global distribution.</title>
        <authorList>
            <person name="Read B.A."/>
            <person name="Kegel J."/>
            <person name="Klute M.J."/>
            <person name="Kuo A."/>
            <person name="Lefebvre S.C."/>
            <person name="Maumus F."/>
            <person name="Mayer C."/>
            <person name="Miller J."/>
            <person name="Monier A."/>
            <person name="Salamov A."/>
            <person name="Young J."/>
            <person name="Aguilar M."/>
            <person name="Claverie J.M."/>
            <person name="Frickenhaus S."/>
            <person name="Gonzalez K."/>
            <person name="Herman E.K."/>
            <person name="Lin Y.C."/>
            <person name="Napier J."/>
            <person name="Ogata H."/>
            <person name="Sarno A.F."/>
            <person name="Shmutz J."/>
            <person name="Schroeder D."/>
            <person name="de Vargas C."/>
            <person name="Verret F."/>
            <person name="von Dassow P."/>
            <person name="Valentin K."/>
            <person name="Van de Peer Y."/>
            <person name="Wheeler G."/>
            <person name="Dacks J.B."/>
            <person name="Delwiche C.F."/>
            <person name="Dyhrman S.T."/>
            <person name="Glockner G."/>
            <person name="John U."/>
            <person name="Richards T."/>
            <person name="Worden A.Z."/>
            <person name="Zhang X."/>
            <person name="Grigoriev I.V."/>
            <person name="Allen A.E."/>
            <person name="Bidle K."/>
            <person name="Borodovsky M."/>
            <person name="Bowler C."/>
            <person name="Brownlee C."/>
            <person name="Cock J.M."/>
            <person name="Elias M."/>
            <person name="Gladyshev V.N."/>
            <person name="Groth M."/>
            <person name="Guda C."/>
            <person name="Hadaegh A."/>
            <person name="Iglesias-Rodriguez M.D."/>
            <person name="Jenkins J."/>
            <person name="Jones B.M."/>
            <person name="Lawson T."/>
            <person name="Leese F."/>
            <person name="Lindquist E."/>
            <person name="Lobanov A."/>
            <person name="Lomsadze A."/>
            <person name="Malik S.B."/>
            <person name="Marsh M.E."/>
            <person name="Mackinder L."/>
            <person name="Mock T."/>
            <person name="Mueller-Roeber B."/>
            <person name="Pagarete A."/>
            <person name="Parker M."/>
            <person name="Probert I."/>
            <person name="Quesneville H."/>
            <person name="Raines C."/>
            <person name="Rensing S.A."/>
            <person name="Riano-Pachon D.M."/>
            <person name="Richier S."/>
            <person name="Rokitta S."/>
            <person name="Shiraiwa Y."/>
            <person name="Soanes D.M."/>
            <person name="van der Giezen M."/>
            <person name="Wahlund T.M."/>
            <person name="Williams B."/>
            <person name="Wilson W."/>
            <person name="Wolfe G."/>
            <person name="Wurch L.L."/>
        </authorList>
    </citation>
    <scope>NUCLEOTIDE SEQUENCE</scope>
</reference>
<accession>A0A0D3IFV9</accession>
<evidence type="ECO:0000256" key="1">
    <source>
        <dbReference type="SAM" id="MobiDB-lite"/>
    </source>
</evidence>
<dbReference type="AlphaFoldDB" id="A0A0D3IFV9"/>
<dbReference type="PaxDb" id="2903-EOD10144"/>
<feature type="transmembrane region" description="Helical" evidence="2">
    <location>
        <begin position="97"/>
        <end position="117"/>
    </location>
</feature>
<evidence type="ECO:0000313" key="4">
    <source>
        <dbReference type="Proteomes" id="UP000013827"/>
    </source>
</evidence>
<reference evidence="3" key="2">
    <citation type="submission" date="2024-10" db="UniProtKB">
        <authorList>
            <consortium name="EnsemblProtists"/>
        </authorList>
    </citation>
    <scope>IDENTIFICATION</scope>
</reference>
<proteinExistence type="predicted"/>
<name>A0A0D3IFV9_EMIH1</name>
<evidence type="ECO:0000313" key="3">
    <source>
        <dbReference type="EnsemblProtists" id="EOD10144"/>
    </source>
</evidence>
<organism evidence="3 4">
    <name type="scientific">Emiliania huxleyi (strain CCMP1516)</name>
    <dbReference type="NCBI Taxonomy" id="280463"/>
    <lineage>
        <taxon>Eukaryota</taxon>
        <taxon>Haptista</taxon>
        <taxon>Haptophyta</taxon>
        <taxon>Prymnesiophyceae</taxon>
        <taxon>Isochrysidales</taxon>
        <taxon>Noelaerhabdaceae</taxon>
        <taxon>Emiliania</taxon>
    </lineage>
</organism>
<keyword evidence="4" id="KW-1185">Reference proteome</keyword>
<sequence length="170" mass="18569">MPSDTKPLRSAHAQESVADAVVVAVPAVPATLPAVVTFDVQATDENLGKWRGGNLCDCCLDCAVCCSVMYCPFVGVAQLAQRYSPMRGGEKVQKCKVIAVILFVLFVCTSIFSKIYWENYIAAIQEFMQSEHEIRGFYVGPTYEDSPATSSRKNTRSGPTKRSRVPSPPP</sequence>
<evidence type="ECO:0000256" key="2">
    <source>
        <dbReference type="SAM" id="Phobius"/>
    </source>
</evidence>
<protein>
    <submittedName>
        <fullName evidence="3">Uncharacterized protein</fullName>
    </submittedName>
</protein>
<dbReference type="KEGG" id="ehx:EMIHUDRAFT_460852"/>
<feature type="region of interest" description="Disordered" evidence="1">
    <location>
        <begin position="141"/>
        <end position="170"/>
    </location>
</feature>